<feature type="compositionally biased region" description="Polar residues" evidence="1">
    <location>
        <begin position="474"/>
        <end position="490"/>
    </location>
</feature>
<accession>A0A8S1HN55</accession>
<keyword evidence="3" id="KW-1185">Reference proteome</keyword>
<reference evidence="2" key="1">
    <citation type="submission" date="2020-10" db="EMBL/GenBank/DDBJ databases">
        <authorList>
            <person name="Kikuchi T."/>
        </authorList>
    </citation>
    <scope>NUCLEOTIDE SEQUENCE</scope>
    <source>
        <strain evidence="2">NKZ352</strain>
    </source>
</reference>
<organism evidence="2 3">
    <name type="scientific">Caenorhabditis auriculariae</name>
    <dbReference type="NCBI Taxonomy" id="2777116"/>
    <lineage>
        <taxon>Eukaryota</taxon>
        <taxon>Metazoa</taxon>
        <taxon>Ecdysozoa</taxon>
        <taxon>Nematoda</taxon>
        <taxon>Chromadorea</taxon>
        <taxon>Rhabditida</taxon>
        <taxon>Rhabditina</taxon>
        <taxon>Rhabditomorpha</taxon>
        <taxon>Rhabditoidea</taxon>
        <taxon>Rhabditidae</taxon>
        <taxon>Peloderinae</taxon>
        <taxon>Caenorhabditis</taxon>
    </lineage>
</organism>
<proteinExistence type="predicted"/>
<gene>
    <name evidence="2" type="ORF">CAUJ_LOCUS13208</name>
</gene>
<feature type="compositionally biased region" description="Polar residues" evidence="1">
    <location>
        <begin position="301"/>
        <end position="312"/>
    </location>
</feature>
<sequence>MVPASAVGQTVAESLVICRWGDGREPTENSASTVIIFSPKNNADKSLPNNKVKKKWNEWQMTVVRATSRRAYNSASGHRNAIVRRRLGKGNVHSERELQRSAFPPQRTSASVPPPERPKSPQSLPDPIRWRQAAESPQVQRPLEPDYSMNQQLSNYSPFHSPLIDPVGSIVGLRLLYVDGKLAYVPVEPQINYLINQQFAFSNHKPPITQQSTGILPPWVLDPYRESYARDFYNNNNQVIHKQNTFSTVSSTSDSSQGTSTDSRIQPDYHYQPQTQPQQNQQRMVEPEPVLQAKSHHGSMPNLTKNSVLSSQEQHKLELQMQIEENKRRKQLEKQKEIEEEQREIRKWEEYQARLQREEQMEKEKSREKAQALERRSQQIYQEQQEELRLSKLAKQRAAAPPRPPSQEFMEKPPSRPDSAEPRGLEWWEKKPTWQQKLIDERKSAVIPTHRGKPPVPSSGRSRTASRHSKQAYDPSSSVQEHQSAANSRAPSPVAHPEEP</sequence>
<name>A0A8S1HN55_9PELO</name>
<dbReference type="Proteomes" id="UP000835052">
    <property type="component" value="Unassembled WGS sequence"/>
</dbReference>
<feature type="region of interest" description="Disordered" evidence="1">
    <location>
        <begin position="356"/>
        <end position="500"/>
    </location>
</feature>
<feature type="compositionally biased region" description="Low complexity" evidence="1">
    <location>
        <begin position="247"/>
        <end position="282"/>
    </location>
</feature>
<evidence type="ECO:0000313" key="2">
    <source>
        <dbReference type="EMBL" id="CAD6197299.1"/>
    </source>
</evidence>
<dbReference type="AlphaFoldDB" id="A0A8S1HN55"/>
<feature type="region of interest" description="Disordered" evidence="1">
    <location>
        <begin position="247"/>
        <end position="315"/>
    </location>
</feature>
<comment type="caution">
    <text evidence="2">The sequence shown here is derived from an EMBL/GenBank/DDBJ whole genome shotgun (WGS) entry which is preliminary data.</text>
</comment>
<feature type="region of interest" description="Disordered" evidence="1">
    <location>
        <begin position="70"/>
        <end position="127"/>
    </location>
</feature>
<protein>
    <submittedName>
        <fullName evidence="2">Uncharacterized protein</fullName>
    </submittedName>
</protein>
<dbReference type="OrthoDB" id="5838615at2759"/>
<feature type="compositionally biased region" description="Basic and acidic residues" evidence="1">
    <location>
        <begin position="356"/>
        <end position="377"/>
    </location>
</feature>
<evidence type="ECO:0000256" key="1">
    <source>
        <dbReference type="SAM" id="MobiDB-lite"/>
    </source>
</evidence>
<feature type="compositionally biased region" description="Basic and acidic residues" evidence="1">
    <location>
        <begin position="409"/>
        <end position="444"/>
    </location>
</feature>
<evidence type="ECO:0000313" key="3">
    <source>
        <dbReference type="Proteomes" id="UP000835052"/>
    </source>
</evidence>
<dbReference type="EMBL" id="CAJGYM010000090">
    <property type="protein sequence ID" value="CAD6197299.1"/>
    <property type="molecule type" value="Genomic_DNA"/>
</dbReference>